<evidence type="ECO:0000313" key="2">
    <source>
        <dbReference type="EMBL" id="OHV05909.1"/>
    </source>
</evidence>
<protein>
    <submittedName>
        <fullName evidence="2">Nitrate reductase molybdenum cofactor assembly chaperone</fullName>
    </submittedName>
</protein>
<dbReference type="InterPro" id="IPR003765">
    <property type="entry name" value="NO3_reductase_chaperone_NarJ"/>
</dbReference>
<dbReference type="GO" id="GO:0042128">
    <property type="term" value="P:nitrate assimilation"/>
    <property type="evidence" value="ECO:0007669"/>
    <property type="project" value="UniProtKB-KW"/>
</dbReference>
<dbReference type="EMBL" id="MLQM01000011">
    <property type="protein sequence ID" value="OHV05909.1"/>
    <property type="molecule type" value="Genomic_DNA"/>
</dbReference>
<dbReference type="PANTHER" id="PTHR43680">
    <property type="entry name" value="NITRATE REDUCTASE MOLYBDENUM COFACTOR ASSEMBLY CHAPERONE"/>
    <property type="match status" value="1"/>
</dbReference>
<keyword evidence="3" id="KW-1185">Reference proteome</keyword>
<dbReference type="SUPFAM" id="SSF89155">
    <property type="entry name" value="TorD-like"/>
    <property type="match status" value="1"/>
</dbReference>
<dbReference type="InterPro" id="IPR020945">
    <property type="entry name" value="DMSO/NO3_reduct_chaperone"/>
</dbReference>
<dbReference type="InterPro" id="IPR036411">
    <property type="entry name" value="TorD-like_sf"/>
</dbReference>
<gene>
    <name evidence="2" type="ORF">BKN37_04250</name>
</gene>
<proteinExistence type="predicted"/>
<name>A0A1S1NQQ7_9MYCO</name>
<accession>A0A1S1NQQ7</accession>
<dbReference type="AlphaFoldDB" id="A0A1S1NQQ7"/>
<sequence>MNTQTAKLASVLLQYPTASLFDGLDDLDAYAANTAPKSARESFGRFLGWLRATPPEQVAQHYVDTFDLRRRCALYLTYYRYGDTRKRGMAMVVIKTAYRDAGFVPSEDELPDYLPMVLDFAALCPRGQRLLTGHRTDLELLRRGLVKIDSPYADVVAAVTAGLPKLGKYELGQVKSAWESGPPHEEVGLEPFAPPEYLTGYGGDPCHT</sequence>
<comment type="caution">
    <text evidence="2">The sequence shown here is derived from an EMBL/GenBank/DDBJ whole genome shotgun (WGS) entry which is preliminary data.</text>
</comment>
<dbReference type="PANTHER" id="PTHR43680:SF2">
    <property type="entry name" value="NITRATE REDUCTASE MOLYBDENUM COFACTOR ASSEMBLY CHAPERONE NARJ"/>
    <property type="match status" value="1"/>
</dbReference>
<dbReference type="Gene3D" id="1.10.3480.10">
    <property type="entry name" value="TorD-like"/>
    <property type="match status" value="1"/>
</dbReference>
<dbReference type="GO" id="GO:0016530">
    <property type="term" value="F:metallochaperone activity"/>
    <property type="evidence" value="ECO:0007669"/>
    <property type="project" value="TreeGrafter"/>
</dbReference>
<keyword evidence="1" id="KW-0534">Nitrate assimilation</keyword>
<dbReference type="Proteomes" id="UP000179734">
    <property type="component" value="Unassembled WGS sequence"/>
</dbReference>
<dbReference type="RefSeq" id="WP_071022036.1">
    <property type="nucleotide sequence ID" value="NZ_MLQM01000011.1"/>
</dbReference>
<dbReference type="NCBIfam" id="TIGR00684">
    <property type="entry name" value="narJ"/>
    <property type="match status" value="1"/>
</dbReference>
<evidence type="ECO:0000313" key="3">
    <source>
        <dbReference type="Proteomes" id="UP000179734"/>
    </source>
</evidence>
<reference evidence="2 3" key="1">
    <citation type="submission" date="2016-10" db="EMBL/GenBank/DDBJ databases">
        <title>Genome sequence of Mycobacterium talmonii.</title>
        <authorList>
            <person name="Greninger A.L."/>
            <person name="Elliott B."/>
            <person name="Vasireddy S."/>
            <person name="Vasireddy R."/>
        </authorList>
    </citation>
    <scope>NUCLEOTIDE SEQUENCE [LARGE SCALE GENOMIC DNA]</scope>
    <source>
        <strain evidence="3">NE-TNMC-100812</strain>
    </source>
</reference>
<evidence type="ECO:0000256" key="1">
    <source>
        <dbReference type="ARBA" id="ARBA00023063"/>
    </source>
</evidence>
<dbReference type="GO" id="GO:0051131">
    <property type="term" value="P:chaperone-mediated protein complex assembly"/>
    <property type="evidence" value="ECO:0007669"/>
    <property type="project" value="InterPro"/>
</dbReference>
<dbReference type="Pfam" id="PF02613">
    <property type="entry name" value="Nitrate_red_del"/>
    <property type="match status" value="1"/>
</dbReference>
<dbReference type="GO" id="GO:0051082">
    <property type="term" value="F:unfolded protein binding"/>
    <property type="evidence" value="ECO:0007669"/>
    <property type="project" value="InterPro"/>
</dbReference>
<organism evidence="2 3">
    <name type="scientific">Mycobacterium talmoniae</name>
    <dbReference type="NCBI Taxonomy" id="1858794"/>
    <lineage>
        <taxon>Bacteria</taxon>
        <taxon>Bacillati</taxon>
        <taxon>Actinomycetota</taxon>
        <taxon>Actinomycetes</taxon>
        <taxon>Mycobacteriales</taxon>
        <taxon>Mycobacteriaceae</taxon>
        <taxon>Mycobacterium</taxon>
    </lineage>
</organism>